<dbReference type="InterPro" id="IPR007938">
    <property type="entry name" value="Baculo_ODV-E25"/>
</dbReference>
<proteinExistence type="predicted"/>
<protein>
    <submittedName>
        <fullName evidence="1">Odv-e25</fullName>
    </submittedName>
</protein>
<organism evidence="1 2">
    <name type="scientific">Oxyplax ochracea nucleopolyhedrovirus</name>
    <dbReference type="NCBI Taxonomy" id="2083176"/>
    <lineage>
        <taxon>Viruses</taxon>
        <taxon>Viruses incertae sedis</taxon>
        <taxon>Naldaviricetes</taxon>
        <taxon>Lefavirales</taxon>
        <taxon>Baculoviridae</taxon>
        <taxon>Alphabaculovirus</taxon>
        <taxon>Alphabaculovirus oxochraceae</taxon>
    </lineage>
</organism>
<accession>A0A2L0WU19</accession>
<dbReference type="EMBL" id="MF143631">
    <property type="protein sequence ID" value="AVA31149.1"/>
    <property type="molecule type" value="Genomic_DNA"/>
</dbReference>
<dbReference type="GO" id="GO:0019031">
    <property type="term" value="C:viral envelope"/>
    <property type="evidence" value="ECO:0007669"/>
    <property type="project" value="InterPro"/>
</dbReference>
<evidence type="ECO:0000313" key="1">
    <source>
        <dbReference type="EMBL" id="AVA31149.1"/>
    </source>
</evidence>
<evidence type="ECO:0000313" key="2">
    <source>
        <dbReference type="Proteomes" id="UP000297028"/>
    </source>
</evidence>
<reference evidence="1 2" key="1">
    <citation type="journal article" date="2018" name="PLoS ONE">
        <title>Genome analysis of a novel Group I alphabaculovirus obtained from Oxyplax ochracea.</title>
        <authorList>
            <person name="Wang J."/>
            <person name="Hou D."/>
            <person name="Wang Q."/>
            <person name="Kuang W."/>
            <person name="Zhang L."/>
            <person name="Li J."/>
            <person name="Shen S."/>
            <person name="Deng F."/>
            <person name="Wang H."/>
            <person name="Hu Z."/>
            <person name="Wang M."/>
        </authorList>
    </citation>
    <scope>NUCLEOTIDE SEQUENCE [LARGE SCALE GENOMIC DNA]</scope>
    <source>
        <strain evidence="1">435</strain>
    </source>
</reference>
<keyword evidence="2" id="KW-1185">Reference proteome</keyword>
<gene>
    <name evidence="1" type="ORF">Oxoc_ORF50</name>
</gene>
<dbReference type="Pfam" id="PF05274">
    <property type="entry name" value="Baculo_E25"/>
    <property type="match status" value="1"/>
</dbReference>
<sequence>MWGVAIVIILAVLVYLWWAGKLNLNSINDSSPSLTQSSDSVQVDPETNQLTAKLNNHRVSYVRIAHGDNKFSQIHVADKPLSLNEIVNDGKNRIGTNCLFLGTILDGTRSTAGTSTSNVLVTKTTANFDVKEYKSMFMVFKNLTPVKMVEDETMLRFEIDGLTVCLIDVNTPLSEREVRDLRKITHPVLVYTKNLAAQQLLSEYGYTIINADQSAYLKNHKSYREMN</sequence>
<dbReference type="Proteomes" id="UP000297028">
    <property type="component" value="Segment"/>
</dbReference>
<name>A0A2L0WU19_9ABAC</name>